<feature type="domain" description="PAC" evidence="4">
    <location>
        <begin position="222"/>
        <end position="272"/>
    </location>
</feature>
<dbReference type="CDD" id="cd00130">
    <property type="entry name" value="PAS"/>
    <property type="match status" value="3"/>
</dbReference>
<dbReference type="Proteomes" id="UP000248168">
    <property type="component" value="Unassembled WGS sequence"/>
</dbReference>
<feature type="domain" description="Response regulatory" evidence="2">
    <location>
        <begin position="12"/>
        <end position="126"/>
    </location>
</feature>
<gene>
    <name evidence="5" type="ORF">NITLEN_100100</name>
</gene>
<dbReference type="GO" id="GO:0000160">
    <property type="term" value="P:phosphorelay signal transduction system"/>
    <property type="evidence" value="ECO:0007669"/>
    <property type="project" value="InterPro"/>
</dbReference>
<dbReference type="EMBL" id="OUNR01000002">
    <property type="protein sequence ID" value="SPP64230.1"/>
    <property type="molecule type" value="Genomic_DNA"/>
</dbReference>
<keyword evidence="6" id="KW-1185">Reference proteome</keyword>
<protein>
    <recommendedName>
        <fullName evidence="7">PAS domain S-box protein</fullName>
    </recommendedName>
</protein>
<dbReference type="InterPro" id="IPR000014">
    <property type="entry name" value="PAS"/>
</dbReference>
<dbReference type="InterPro" id="IPR001610">
    <property type="entry name" value="PAC"/>
</dbReference>
<feature type="domain" description="PAS" evidence="3">
    <location>
        <begin position="145"/>
        <end position="191"/>
    </location>
</feature>
<organism evidence="5 6">
    <name type="scientific">Nitrospira lenta</name>
    <dbReference type="NCBI Taxonomy" id="1436998"/>
    <lineage>
        <taxon>Bacteria</taxon>
        <taxon>Pseudomonadati</taxon>
        <taxon>Nitrospirota</taxon>
        <taxon>Nitrospiria</taxon>
        <taxon>Nitrospirales</taxon>
        <taxon>Nitrospiraceae</taxon>
        <taxon>Nitrospira</taxon>
    </lineage>
</organism>
<dbReference type="PROSITE" id="PS50112">
    <property type="entry name" value="PAS"/>
    <property type="match status" value="2"/>
</dbReference>
<dbReference type="Pfam" id="PF08448">
    <property type="entry name" value="PAS_4"/>
    <property type="match status" value="1"/>
</dbReference>
<dbReference type="Gene3D" id="3.40.50.2300">
    <property type="match status" value="1"/>
</dbReference>
<dbReference type="InterPro" id="IPR001789">
    <property type="entry name" value="Sig_transdc_resp-reg_receiver"/>
</dbReference>
<evidence type="ECO:0000259" key="4">
    <source>
        <dbReference type="PROSITE" id="PS50113"/>
    </source>
</evidence>
<dbReference type="CDD" id="cd17574">
    <property type="entry name" value="REC_OmpR"/>
    <property type="match status" value="1"/>
</dbReference>
<accession>A0A330L5J2</accession>
<dbReference type="SUPFAM" id="SSF52172">
    <property type="entry name" value="CheY-like"/>
    <property type="match status" value="1"/>
</dbReference>
<feature type="domain" description="PAS" evidence="3">
    <location>
        <begin position="399"/>
        <end position="469"/>
    </location>
</feature>
<dbReference type="Pfam" id="PF00072">
    <property type="entry name" value="Response_reg"/>
    <property type="match status" value="1"/>
</dbReference>
<evidence type="ECO:0000259" key="2">
    <source>
        <dbReference type="PROSITE" id="PS50110"/>
    </source>
</evidence>
<dbReference type="PROSITE" id="PS50113">
    <property type="entry name" value="PAC"/>
    <property type="match status" value="2"/>
</dbReference>
<dbReference type="AlphaFoldDB" id="A0A330L5J2"/>
<evidence type="ECO:0008006" key="7">
    <source>
        <dbReference type="Google" id="ProtNLM"/>
    </source>
</evidence>
<proteinExistence type="predicted"/>
<dbReference type="PANTHER" id="PTHR44757">
    <property type="entry name" value="DIGUANYLATE CYCLASE DGCP"/>
    <property type="match status" value="1"/>
</dbReference>
<sequence>MNVERVPPHVSSILIADDDPDLCLALEDHLRHLGYTVRTVMSGRAALHEAEQGSYGAVILDLGLPDLSGFAVLRGLEELDPLLPVIVLTASAQESHTVESLRRGAFAYITRPYNRDELKFILRQAVEVRKLVLKMIHVEQALSGSEAQFRHVVQTAPDGIVLADGDGKIVSWNAAAERLFGHAEGEILGQSWTAIIPTRYREGHRLKLEPVQATGVSPLAGTTIELHGLRKDGSEFPIELSLGTWKFGDQMFICGIVRDITLRKEAEAKLQQQQIEQQVLLDLIPAMVWYKDSQNRILRANRRAAESINRTVAEVEGQSTYDLYPEEAEQYHQDDLAVITSCMPKLGIVELYETSPGQKRWVQTDKVPYCDARGNVIGVLVFAQDITERRQAETALQESERQYRLLMEEASDGIVVLDLDGHFRMVNSKVCEMFGYTREELLQLHVKDTYLPAEKALAQQRLEQVRYDKPLRFNRLVQRKDGTVIPVEISATKMSDDRYFAIVRDLA</sequence>
<evidence type="ECO:0000256" key="1">
    <source>
        <dbReference type="PROSITE-ProRule" id="PRU00169"/>
    </source>
</evidence>
<dbReference type="InParanoid" id="A0A330L5J2"/>
<dbReference type="SMART" id="SM00448">
    <property type="entry name" value="REC"/>
    <property type="match status" value="1"/>
</dbReference>
<keyword evidence="1" id="KW-0597">Phosphoprotein</keyword>
<feature type="domain" description="PAC" evidence="4">
    <location>
        <begin position="345"/>
        <end position="398"/>
    </location>
</feature>
<evidence type="ECO:0000259" key="3">
    <source>
        <dbReference type="PROSITE" id="PS50112"/>
    </source>
</evidence>
<reference evidence="6" key="1">
    <citation type="submission" date="2018-04" db="EMBL/GenBank/DDBJ databases">
        <authorList>
            <person name="Lucker S."/>
            <person name="Sakoula D."/>
        </authorList>
    </citation>
    <scope>NUCLEOTIDE SEQUENCE [LARGE SCALE GENOMIC DNA]</scope>
</reference>
<dbReference type="SMART" id="SM00091">
    <property type="entry name" value="PAS"/>
    <property type="match status" value="3"/>
</dbReference>
<evidence type="ECO:0000313" key="5">
    <source>
        <dbReference type="EMBL" id="SPP64230.1"/>
    </source>
</evidence>
<dbReference type="InterPro" id="IPR000700">
    <property type="entry name" value="PAS-assoc_C"/>
</dbReference>
<dbReference type="Pfam" id="PF00989">
    <property type="entry name" value="PAS"/>
    <property type="match status" value="2"/>
</dbReference>
<feature type="modified residue" description="4-aspartylphosphate" evidence="1">
    <location>
        <position position="61"/>
    </location>
</feature>
<dbReference type="Gene3D" id="3.30.450.20">
    <property type="entry name" value="PAS domain"/>
    <property type="match status" value="3"/>
</dbReference>
<dbReference type="InterPro" id="IPR013656">
    <property type="entry name" value="PAS_4"/>
</dbReference>
<name>A0A330L5J2_9BACT</name>
<dbReference type="RefSeq" id="WP_121988648.1">
    <property type="nucleotide sequence ID" value="NZ_OUNR01000002.1"/>
</dbReference>
<dbReference type="PROSITE" id="PS50110">
    <property type="entry name" value="RESPONSE_REGULATORY"/>
    <property type="match status" value="1"/>
</dbReference>
<dbReference type="SMART" id="SM00086">
    <property type="entry name" value="PAC"/>
    <property type="match status" value="3"/>
</dbReference>
<dbReference type="SUPFAM" id="SSF55785">
    <property type="entry name" value="PYP-like sensor domain (PAS domain)"/>
    <property type="match status" value="3"/>
</dbReference>
<dbReference type="InterPro" id="IPR011006">
    <property type="entry name" value="CheY-like_superfamily"/>
</dbReference>
<dbReference type="PANTHER" id="PTHR44757:SF2">
    <property type="entry name" value="BIOFILM ARCHITECTURE MAINTENANCE PROTEIN MBAA"/>
    <property type="match status" value="1"/>
</dbReference>
<dbReference type="OrthoDB" id="9779734at2"/>
<dbReference type="NCBIfam" id="TIGR00229">
    <property type="entry name" value="sensory_box"/>
    <property type="match status" value="3"/>
</dbReference>
<dbReference type="InterPro" id="IPR052155">
    <property type="entry name" value="Biofilm_reg_signaling"/>
</dbReference>
<evidence type="ECO:0000313" key="6">
    <source>
        <dbReference type="Proteomes" id="UP000248168"/>
    </source>
</evidence>
<dbReference type="InterPro" id="IPR035965">
    <property type="entry name" value="PAS-like_dom_sf"/>
</dbReference>
<dbReference type="InterPro" id="IPR013767">
    <property type="entry name" value="PAS_fold"/>
</dbReference>
<dbReference type="GO" id="GO:0006355">
    <property type="term" value="P:regulation of DNA-templated transcription"/>
    <property type="evidence" value="ECO:0007669"/>
    <property type="project" value="InterPro"/>
</dbReference>